<keyword evidence="3" id="KW-1185">Reference proteome</keyword>
<reference evidence="2 3" key="1">
    <citation type="journal article" date="2024" name="IMA Fungus">
        <title>Apiospora arundinis, a panoply of carbohydrate-active enzymes and secondary metabolites.</title>
        <authorList>
            <person name="Sorensen T."/>
            <person name="Petersen C."/>
            <person name="Muurmann A.T."/>
            <person name="Christiansen J.V."/>
            <person name="Brundto M.L."/>
            <person name="Overgaard C.K."/>
            <person name="Boysen A.T."/>
            <person name="Wollenberg R.D."/>
            <person name="Larsen T.O."/>
            <person name="Sorensen J.L."/>
            <person name="Nielsen K.L."/>
            <person name="Sondergaard T.E."/>
        </authorList>
    </citation>
    <scope>NUCLEOTIDE SEQUENCE [LARGE SCALE GENOMIC DNA]</scope>
    <source>
        <strain evidence="2 3">AAU 773</strain>
    </source>
</reference>
<feature type="region of interest" description="Disordered" evidence="1">
    <location>
        <begin position="1"/>
        <end position="76"/>
    </location>
</feature>
<name>A0ABR2IJA0_9PEZI</name>
<feature type="region of interest" description="Disordered" evidence="1">
    <location>
        <begin position="177"/>
        <end position="205"/>
    </location>
</feature>
<comment type="caution">
    <text evidence="2">The sequence shown here is derived from an EMBL/GenBank/DDBJ whole genome shotgun (WGS) entry which is preliminary data.</text>
</comment>
<organism evidence="2 3">
    <name type="scientific">Apiospora arundinis</name>
    <dbReference type="NCBI Taxonomy" id="335852"/>
    <lineage>
        <taxon>Eukaryota</taxon>
        <taxon>Fungi</taxon>
        <taxon>Dikarya</taxon>
        <taxon>Ascomycota</taxon>
        <taxon>Pezizomycotina</taxon>
        <taxon>Sordariomycetes</taxon>
        <taxon>Xylariomycetidae</taxon>
        <taxon>Amphisphaeriales</taxon>
        <taxon>Apiosporaceae</taxon>
        <taxon>Apiospora</taxon>
    </lineage>
</organism>
<gene>
    <name evidence="2" type="ORF">PGQ11_009665</name>
</gene>
<feature type="compositionally biased region" description="Polar residues" evidence="1">
    <location>
        <begin position="181"/>
        <end position="192"/>
    </location>
</feature>
<evidence type="ECO:0000313" key="2">
    <source>
        <dbReference type="EMBL" id="KAK8863430.1"/>
    </source>
</evidence>
<sequence length="255" mass="28502">MSRHNPSVSDESRKARSRTSSQTSYSVHMSSHSPQSSHINISTKRNSVHAHTHAKASQPSPLKMVTTSSTAHHQHHPRDDVSYYFLPSESDLACQGWMTPTVIDDDDLMFGGKSLSEWYEEERMQAASPPEEERRGRQRVSTIGTATPLTFAQTPWREDTIDQVVERAEEPLVHLIDDTRNPGSFSEQTSIPPNHHHNSIDTSSQQPSFVMIPKHHTTRRGGLHFPSPSMPATLTPASIRLTRVSSSIPAHQALH</sequence>
<evidence type="ECO:0000256" key="1">
    <source>
        <dbReference type="SAM" id="MobiDB-lite"/>
    </source>
</evidence>
<dbReference type="Proteomes" id="UP001390339">
    <property type="component" value="Unassembled WGS sequence"/>
</dbReference>
<protein>
    <submittedName>
        <fullName evidence="2">Uncharacterized protein</fullName>
    </submittedName>
</protein>
<feature type="compositionally biased region" description="Polar residues" evidence="1">
    <location>
        <begin position="55"/>
        <end position="71"/>
    </location>
</feature>
<evidence type="ECO:0000313" key="3">
    <source>
        <dbReference type="Proteomes" id="UP001390339"/>
    </source>
</evidence>
<dbReference type="EMBL" id="JAPCWZ010000005">
    <property type="protein sequence ID" value="KAK8863430.1"/>
    <property type="molecule type" value="Genomic_DNA"/>
</dbReference>
<accession>A0ABR2IJA0</accession>
<proteinExistence type="predicted"/>
<feature type="compositionally biased region" description="Low complexity" evidence="1">
    <location>
        <begin position="20"/>
        <end position="42"/>
    </location>
</feature>